<sequence>MESNGFEWLCCIYNKSNTTCIFQYTLNDKIAAFHSDITFAIEISRTVTSIFSLEKKSAS</sequence>
<protein>
    <submittedName>
        <fullName evidence="1">Uncharacterized protein</fullName>
    </submittedName>
</protein>
<name>A0A2P2PNP9_RHIMU</name>
<accession>A0A2P2PNP9</accession>
<dbReference type="EMBL" id="GGEC01075886">
    <property type="protein sequence ID" value="MBX56370.1"/>
    <property type="molecule type" value="Transcribed_RNA"/>
</dbReference>
<organism evidence="1">
    <name type="scientific">Rhizophora mucronata</name>
    <name type="common">Asiatic mangrove</name>
    <dbReference type="NCBI Taxonomy" id="61149"/>
    <lineage>
        <taxon>Eukaryota</taxon>
        <taxon>Viridiplantae</taxon>
        <taxon>Streptophyta</taxon>
        <taxon>Embryophyta</taxon>
        <taxon>Tracheophyta</taxon>
        <taxon>Spermatophyta</taxon>
        <taxon>Magnoliopsida</taxon>
        <taxon>eudicotyledons</taxon>
        <taxon>Gunneridae</taxon>
        <taxon>Pentapetalae</taxon>
        <taxon>rosids</taxon>
        <taxon>fabids</taxon>
        <taxon>Malpighiales</taxon>
        <taxon>Rhizophoraceae</taxon>
        <taxon>Rhizophora</taxon>
    </lineage>
</organism>
<dbReference type="AlphaFoldDB" id="A0A2P2PNP9"/>
<proteinExistence type="predicted"/>
<reference evidence="1" key="1">
    <citation type="submission" date="2018-02" db="EMBL/GenBank/DDBJ databases">
        <title>Rhizophora mucronata_Transcriptome.</title>
        <authorList>
            <person name="Meera S.P."/>
            <person name="Sreeshan A."/>
            <person name="Augustine A."/>
        </authorList>
    </citation>
    <scope>NUCLEOTIDE SEQUENCE</scope>
    <source>
        <tissue evidence="1">Leaf</tissue>
    </source>
</reference>
<evidence type="ECO:0000313" key="1">
    <source>
        <dbReference type="EMBL" id="MBX56370.1"/>
    </source>
</evidence>